<dbReference type="PROSITE" id="PS51808">
    <property type="entry name" value="CHCH"/>
    <property type="match status" value="1"/>
</dbReference>
<sequence length="120" mass="13496">MASEGAVLHAKVARLLSRRFGKPVLQPKVPLVLRDKVSNKKVKLTEASCLSEMSVLMACWKENSFNDKVCSNEVKIFYECVAQAQADRKAGIHQELPAGMFPVTKVNQMLRKFPNIKHEI</sequence>
<evidence type="ECO:0000313" key="3">
    <source>
        <dbReference type="EMBL" id="DBA15335.1"/>
    </source>
</evidence>
<accession>A0AAV2ZRW0</accession>
<feature type="domain" description="CHCH" evidence="2">
    <location>
        <begin position="49"/>
        <end position="82"/>
    </location>
</feature>
<dbReference type="Proteomes" id="UP001181693">
    <property type="component" value="Unassembled WGS sequence"/>
</dbReference>
<dbReference type="InterPro" id="IPR033620">
    <property type="entry name" value="Ribosomal_mS37_met"/>
</dbReference>
<keyword evidence="4" id="KW-1185">Reference proteome</keyword>
<gene>
    <name evidence="3" type="ORF">GDO54_004563</name>
</gene>
<keyword evidence="1" id="KW-1015">Disulfide bond</keyword>
<organism evidence="3 4">
    <name type="scientific">Pyxicephalus adspersus</name>
    <name type="common">African bullfrog</name>
    <dbReference type="NCBI Taxonomy" id="30357"/>
    <lineage>
        <taxon>Eukaryota</taxon>
        <taxon>Metazoa</taxon>
        <taxon>Chordata</taxon>
        <taxon>Craniata</taxon>
        <taxon>Vertebrata</taxon>
        <taxon>Euteleostomi</taxon>
        <taxon>Amphibia</taxon>
        <taxon>Batrachia</taxon>
        <taxon>Anura</taxon>
        <taxon>Neobatrachia</taxon>
        <taxon>Ranoidea</taxon>
        <taxon>Pyxicephalidae</taxon>
        <taxon>Pyxicephalinae</taxon>
        <taxon>Pyxicephalus</taxon>
    </lineage>
</organism>
<dbReference type="GO" id="GO:0005761">
    <property type="term" value="C:mitochondrial ribosome"/>
    <property type="evidence" value="ECO:0007669"/>
    <property type="project" value="InterPro"/>
</dbReference>
<name>A0AAV2ZRW0_PYXAD</name>
<dbReference type="Pfam" id="PF06747">
    <property type="entry name" value="CHCH"/>
    <property type="match status" value="1"/>
</dbReference>
<evidence type="ECO:0000256" key="1">
    <source>
        <dbReference type="ARBA" id="ARBA00023157"/>
    </source>
</evidence>
<evidence type="ECO:0000313" key="4">
    <source>
        <dbReference type="Proteomes" id="UP001181693"/>
    </source>
</evidence>
<dbReference type="InterPro" id="IPR009069">
    <property type="entry name" value="Cys_alpha_HP_mot_SF"/>
</dbReference>
<dbReference type="PANTHER" id="PTHR31278">
    <property type="entry name" value="CHCHD1"/>
    <property type="match status" value="1"/>
</dbReference>
<dbReference type="InterPro" id="IPR010625">
    <property type="entry name" value="CHCH"/>
</dbReference>
<dbReference type="AlphaFoldDB" id="A0AAV2ZRW0"/>
<dbReference type="EMBL" id="DYDO01000012">
    <property type="protein sequence ID" value="DBA15335.1"/>
    <property type="molecule type" value="Genomic_DNA"/>
</dbReference>
<dbReference type="GO" id="GO:0032543">
    <property type="term" value="P:mitochondrial translation"/>
    <property type="evidence" value="ECO:0007669"/>
    <property type="project" value="InterPro"/>
</dbReference>
<dbReference type="SUPFAM" id="SSF47072">
    <property type="entry name" value="Cysteine alpha-hairpin motif"/>
    <property type="match status" value="1"/>
</dbReference>
<dbReference type="GO" id="GO:0003723">
    <property type="term" value="F:RNA binding"/>
    <property type="evidence" value="ECO:0007669"/>
    <property type="project" value="TreeGrafter"/>
</dbReference>
<comment type="caution">
    <text evidence="3">The sequence shown here is derived from an EMBL/GenBank/DDBJ whole genome shotgun (WGS) entry which is preliminary data.</text>
</comment>
<dbReference type="GO" id="GO:0005654">
    <property type="term" value="C:nucleoplasm"/>
    <property type="evidence" value="ECO:0007669"/>
    <property type="project" value="TreeGrafter"/>
</dbReference>
<reference evidence="3" key="1">
    <citation type="thesis" date="2020" institute="ProQuest LLC" country="789 East Eisenhower Parkway, Ann Arbor, MI, USA">
        <title>Comparative Genomics and Chromosome Evolution.</title>
        <authorList>
            <person name="Mudd A.B."/>
        </authorList>
    </citation>
    <scope>NUCLEOTIDE SEQUENCE</scope>
    <source>
        <strain evidence="3">1538</strain>
        <tissue evidence="3">Blood</tissue>
    </source>
</reference>
<protein>
    <recommendedName>
        <fullName evidence="2">CHCH domain-containing protein</fullName>
    </recommendedName>
</protein>
<evidence type="ECO:0000259" key="2">
    <source>
        <dbReference type="Pfam" id="PF06747"/>
    </source>
</evidence>
<dbReference type="PANTHER" id="PTHR31278:SF2">
    <property type="entry name" value="SMALL RIBOSOMAL SUBUNIT PROTEIN MS37"/>
    <property type="match status" value="1"/>
</dbReference>
<proteinExistence type="predicted"/>